<proteinExistence type="predicted"/>
<dbReference type="Proteomes" id="UP000827872">
    <property type="component" value="Linkage Group LG06"/>
</dbReference>
<dbReference type="EMBL" id="CM037619">
    <property type="protein sequence ID" value="KAH8008531.1"/>
    <property type="molecule type" value="Genomic_DNA"/>
</dbReference>
<comment type="caution">
    <text evidence="1">The sequence shown here is derived from an EMBL/GenBank/DDBJ whole genome shotgun (WGS) entry which is preliminary data.</text>
</comment>
<keyword evidence="2" id="KW-1185">Reference proteome</keyword>
<gene>
    <name evidence="1" type="ORF">K3G42_029888</name>
</gene>
<name>A0ACB8FSY2_9SAUR</name>
<protein>
    <submittedName>
        <fullName evidence="1">Uncharacterized protein</fullName>
    </submittedName>
</protein>
<evidence type="ECO:0000313" key="1">
    <source>
        <dbReference type="EMBL" id="KAH8008531.1"/>
    </source>
</evidence>
<sequence length="119" mass="12185">MNVGTDHTPVPFVKKKPVPLISRVPSVGISSKRTQAPPTLELVAAAPAPASFSASGIPLSSLQPWRTDPSPPPLPPASPFLVRMSGIPSAPQGPLREGGRARQPGSPSPSQSEGAGVEI</sequence>
<evidence type="ECO:0000313" key="2">
    <source>
        <dbReference type="Proteomes" id="UP000827872"/>
    </source>
</evidence>
<accession>A0ACB8FSY2</accession>
<reference evidence="1" key="1">
    <citation type="submission" date="2021-08" db="EMBL/GenBank/DDBJ databases">
        <title>The first chromosome-level gecko genome reveals the dynamic sex chromosomes of Neotropical dwarf geckos (Sphaerodactylidae: Sphaerodactylus).</title>
        <authorList>
            <person name="Pinto B.J."/>
            <person name="Keating S.E."/>
            <person name="Gamble T."/>
        </authorList>
    </citation>
    <scope>NUCLEOTIDE SEQUENCE</scope>
    <source>
        <strain evidence="1">TG3544</strain>
    </source>
</reference>
<organism evidence="1 2">
    <name type="scientific">Sphaerodactylus townsendi</name>
    <dbReference type="NCBI Taxonomy" id="933632"/>
    <lineage>
        <taxon>Eukaryota</taxon>
        <taxon>Metazoa</taxon>
        <taxon>Chordata</taxon>
        <taxon>Craniata</taxon>
        <taxon>Vertebrata</taxon>
        <taxon>Euteleostomi</taxon>
        <taxon>Lepidosauria</taxon>
        <taxon>Squamata</taxon>
        <taxon>Bifurcata</taxon>
        <taxon>Gekkota</taxon>
        <taxon>Sphaerodactylidae</taxon>
        <taxon>Sphaerodactylus</taxon>
    </lineage>
</organism>